<organism evidence="1 2">
    <name type="scientific">Streptococcus sanguinis</name>
    <dbReference type="NCBI Taxonomy" id="1305"/>
    <lineage>
        <taxon>Bacteria</taxon>
        <taxon>Bacillati</taxon>
        <taxon>Bacillota</taxon>
        <taxon>Bacilli</taxon>
        <taxon>Lactobacillales</taxon>
        <taxon>Streptococcaceae</taxon>
        <taxon>Streptococcus</taxon>
    </lineage>
</organism>
<dbReference type="EMBL" id="LS483346">
    <property type="protein sequence ID" value="SQF36375.1"/>
    <property type="molecule type" value="Genomic_DNA"/>
</dbReference>
<dbReference type="Proteomes" id="UP000249623">
    <property type="component" value="Chromosome 1"/>
</dbReference>
<evidence type="ECO:0000313" key="2">
    <source>
        <dbReference type="Proteomes" id="UP000249623"/>
    </source>
</evidence>
<reference evidence="1 2" key="1">
    <citation type="submission" date="2018-06" db="EMBL/GenBank/DDBJ databases">
        <authorList>
            <consortium name="Pathogen Informatics"/>
            <person name="Doyle S."/>
        </authorList>
    </citation>
    <scope>NUCLEOTIDE SEQUENCE [LARGE SCALE GENOMIC DNA]</scope>
    <source>
        <strain evidence="1 2">NCTC11085</strain>
    </source>
</reference>
<name>A0A2X3VFT7_STRSA</name>
<proteinExistence type="predicted"/>
<protein>
    <submittedName>
        <fullName evidence="1">Uncharacterized protein</fullName>
    </submittedName>
</protein>
<gene>
    <name evidence="1" type="ORF">NCTC11085_02231</name>
</gene>
<sequence>MKYAVIFNKSMFNAQKSIARHAEIFKKYHYEIDEIDIMMNFQSLEELNDFLNLFGGSAYYNSKRKEICILD</sequence>
<dbReference type="RefSeq" id="WP_002927184.1">
    <property type="nucleotide sequence ID" value="NZ_CP071430.1"/>
</dbReference>
<dbReference type="AlphaFoldDB" id="A0A2X3VFT7"/>
<evidence type="ECO:0000313" key="1">
    <source>
        <dbReference type="EMBL" id="SQF36375.1"/>
    </source>
</evidence>
<accession>A0A2X3VFT7</accession>